<dbReference type="GO" id="GO:0005886">
    <property type="term" value="C:plasma membrane"/>
    <property type="evidence" value="ECO:0007669"/>
    <property type="project" value="UniProtKB-SubCell"/>
</dbReference>
<comment type="function">
    <text evidence="1 9">Involved in lipopolysaccharide (LPS) biosynthesis. Catalyzes the transfer of 3-deoxy-D-manno-octulosonate (Kdo) residue(s) from CMP-Kdo to lipid IV(A), the tetraacyldisaccharide-1,4'-bisphosphate precursor of lipid A.</text>
</comment>
<dbReference type="Pfam" id="PF04413">
    <property type="entry name" value="Glycos_transf_N"/>
    <property type="match status" value="1"/>
</dbReference>
<dbReference type="Gene3D" id="3.40.50.11720">
    <property type="entry name" value="3-Deoxy-D-manno-octulosonic-acid transferase, N-terminal domain"/>
    <property type="match status" value="1"/>
</dbReference>
<comment type="catalytic activity">
    <reaction evidence="7 9">
        <text>lipid IVA (E. coli) + CMP-3-deoxy-beta-D-manno-octulosonate = alpha-Kdo-(2-&gt;6)-lipid IVA (E. coli) + CMP + H(+)</text>
        <dbReference type="Rhea" id="RHEA:28066"/>
        <dbReference type="ChEBI" id="CHEBI:15378"/>
        <dbReference type="ChEBI" id="CHEBI:58603"/>
        <dbReference type="ChEBI" id="CHEBI:60364"/>
        <dbReference type="ChEBI" id="CHEBI:60377"/>
        <dbReference type="ChEBI" id="CHEBI:85987"/>
        <dbReference type="EC" id="2.4.99.12"/>
    </reaction>
</comment>
<dbReference type="EMBL" id="MDGM01000014">
    <property type="protein sequence ID" value="PIB23099.1"/>
    <property type="molecule type" value="Genomic_DNA"/>
</dbReference>
<dbReference type="GO" id="GO:0009244">
    <property type="term" value="P:lipopolysaccharide core region biosynthetic process"/>
    <property type="evidence" value="ECO:0007669"/>
    <property type="project" value="UniProtKB-UniRule"/>
</dbReference>
<dbReference type="EC" id="2.4.99.12" evidence="3 9"/>
<evidence type="ECO:0000256" key="2">
    <source>
        <dbReference type="ARBA" id="ARBA00004713"/>
    </source>
</evidence>
<keyword evidence="9" id="KW-1003">Cell membrane</keyword>
<evidence type="ECO:0000256" key="7">
    <source>
        <dbReference type="ARBA" id="ARBA00049183"/>
    </source>
</evidence>
<dbReference type="InterPro" id="IPR038107">
    <property type="entry name" value="Glycos_transf_N_sf"/>
</dbReference>
<organism evidence="11 12">
    <name type="scientific">Paramylibacter kogurei</name>
    <dbReference type="NCBI Taxonomy" id="1889778"/>
    <lineage>
        <taxon>Bacteria</taxon>
        <taxon>Pseudomonadati</taxon>
        <taxon>Pseudomonadota</taxon>
        <taxon>Alphaproteobacteria</taxon>
        <taxon>Rhodobacterales</taxon>
        <taxon>Paracoccaceae</taxon>
        <taxon>Paramylibacter</taxon>
    </lineage>
</organism>
<accession>A0A2G5K1V3</accession>
<comment type="similarity">
    <text evidence="9">Belongs to the glycosyltransferase group 1 family.</text>
</comment>
<keyword evidence="9" id="KW-0448">Lipopolysaccharide biosynthesis</keyword>
<dbReference type="RefSeq" id="WP_099594381.1">
    <property type="nucleotide sequence ID" value="NZ_MDGM01000014.1"/>
</dbReference>
<evidence type="ECO:0000256" key="5">
    <source>
        <dbReference type="ARBA" id="ARBA00022679"/>
    </source>
</evidence>
<gene>
    <name evidence="11" type="ORF">BFP76_08720</name>
</gene>
<comment type="subcellular location">
    <subcellularLocation>
        <location evidence="9">Cell membrane</location>
    </subcellularLocation>
</comment>
<dbReference type="PANTHER" id="PTHR42755:SF1">
    <property type="entry name" value="3-DEOXY-D-MANNO-OCTULOSONIC ACID TRANSFERASE, MITOCHONDRIAL-RELATED"/>
    <property type="match status" value="1"/>
</dbReference>
<evidence type="ECO:0000256" key="8">
    <source>
        <dbReference type="PIRSR" id="PIRSR639901-1"/>
    </source>
</evidence>
<evidence type="ECO:0000256" key="6">
    <source>
        <dbReference type="ARBA" id="ARBA00031445"/>
    </source>
</evidence>
<dbReference type="PANTHER" id="PTHR42755">
    <property type="entry name" value="3-DEOXY-MANNO-OCTULOSONATE CYTIDYLYLTRANSFERASE"/>
    <property type="match status" value="1"/>
</dbReference>
<reference evidence="11 12" key="1">
    <citation type="submission" date="2016-08" db="EMBL/GenBank/DDBJ databases">
        <title>Draft genome of Amylibacter sp. strain 4G11.</title>
        <authorList>
            <person name="Wong S.-K."/>
            <person name="Hamasaki K."/>
            <person name="Yoshizawa S."/>
        </authorList>
    </citation>
    <scope>NUCLEOTIDE SEQUENCE [LARGE SCALE GENOMIC DNA]</scope>
    <source>
        <strain evidence="11 12">4G11</strain>
    </source>
</reference>
<protein>
    <recommendedName>
        <fullName evidence="4 9">3-deoxy-D-manno-octulosonic acid transferase</fullName>
        <shortName evidence="9">Kdo transferase</shortName>
        <ecNumber evidence="3 9">2.4.99.12</ecNumber>
    </recommendedName>
    <alternativeName>
        <fullName evidence="6 9">Lipid IV(A) 3-deoxy-D-manno-octulosonic acid transferase</fullName>
    </alternativeName>
</protein>
<proteinExistence type="inferred from homology"/>
<evidence type="ECO:0000256" key="3">
    <source>
        <dbReference type="ARBA" id="ARBA00012621"/>
    </source>
</evidence>
<keyword evidence="12" id="KW-1185">Reference proteome</keyword>
<dbReference type="AlphaFoldDB" id="A0A2G5K1V3"/>
<dbReference type="Gene3D" id="3.40.50.2000">
    <property type="entry name" value="Glycogen Phosphorylase B"/>
    <property type="match status" value="1"/>
</dbReference>
<feature type="active site" description="Proton acceptor" evidence="8">
    <location>
        <position position="37"/>
    </location>
</feature>
<evidence type="ECO:0000313" key="12">
    <source>
        <dbReference type="Proteomes" id="UP000231516"/>
    </source>
</evidence>
<dbReference type="GO" id="GO:0009245">
    <property type="term" value="P:lipid A biosynthetic process"/>
    <property type="evidence" value="ECO:0007669"/>
    <property type="project" value="TreeGrafter"/>
</dbReference>
<comment type="pathway">
    <text evidence="2 9">Bacterial outer membrane biogenesis; LPS core biosynthesis.</text>
</comment>
<evidence type="ECO:0000256" key="9">
    <source>
        <dbReference type="RuleBase" id="RU365103"/>
    </source>
</evidence>
<feature type="domain" description="3-deoxy-D-manno-octulosonic-acid transferase N-terminal" evidence="10">
    <location>
        <begin position="13"/>
        <end position="184"/>
    </location>
</feature>
<evidence type="ECO:0000256" key="1">
    <source>
        <dbReference type="ARBA" id="ARBA00003394"/>
    </source>
</evidence>
<comment type="caution">
    <text evidence="11">The sequence shown here is derived from an EMBL/GenBank/DDBJ whole genome shotgun (WGS) entry which is preliminary data.</text>
</comment>
<dbReference type="GO" id="GO:0043842">
    <property type="term" value="F:Kdo transferase activity"/>
    <property type="evidence" value="ECO:0007669"/>
    <property type="project" value="UniProtKB-EC"/>
</dbReference>
<name>A0A2G5K1V3_9RHOB</name>
<dbReference type="UniPathway" id="UPA00958"/>
<evidence type="ECO:0000259" key="10">
    <source>
        <dbReference type="Pfam" id="PF04413"/>
    </source>
</evidence>
<evidence type="ECO:0000256" key="4">
    <source>
        <dbReference type="ARBA" id="ARBA00019077"/>
    </source>
</evidence>
<sequence length="400" mass="44776">MTAVGDQASHRAQREGRPTLLRPTGALVWIHFETASEVIDSAELVRLLQTSQMAPFVLLTTNEDSAVEHLRRKLPHGTVHQYLPIDQQGFVVKFLDYWRPDYCIWLSDTMQPSMLNTAHKRGVKLIYANANPPQVSRLKRLFPNRYTNLLKQFQKILPISITAANRCAALGVAAENMTVMPALKSGGEALRCDESERAHIAKSIGGRPIWYGIGVRHDELEMIIAAQKFTARRAQRLLSIIQPAHTDTLADFKQRFKDEGFIVHRRSRAETPKPETQVYLIDIPEEEGLWLRIAPVTYIGCSFDKAREFDPLKVAALGSAIIHGPEMNFSQISIARLQRANATRAIAKPAEFSDALANVIAPDVAAELAQAAWLTTSIGAETTDYLFELIQDYLVEKEIA</sequence>
<dbReference type="InterPro" id="IPR007507">
    <property type="entry name" value="Glycos_transf_N"/>
</dbReference>
<evidence type="ECO:0000313" key="11">
    <source>
        <dbReference type="EMBL" id="PIB23099.1"/>
    </source>
</evidence>
<dbReference type="Proteomes" id="UP000231516">
    <property type="component" value="Unassembled WGS sequence"/>
</dbReference>
<keyword evidence="9" id="KW-0472">Membrane</keyword>
<keyword evidence="5 9" id="KW-0808">Transferase</keyword>
<dbReference type="OrthoDB" id="9789797at2"/>
<dbReference type="InterPro" id="IPR039901">
    <property type="entry name" value="Kdotransferase"/>
</dbReference>